<reference evidence="1" key="1">
    <citation type="journal article" date="2023" name="Plant J.">
        <title>Genome sequences and population genomics provide insights into the demographic history, inbreeding, and mutation load of two 'living fossil' tree species of Dipteronia.</title>
        <authorList>
            <person name="Feng Y."/>
            <person name="Comes H.P."/>
            <person name="Chen J."/>
            <person name="Zhu S."/>
            <person name="Lu R."/>
            <person name="Zhang X."/>
            <person name="Li P."/>
            <person name="Qiu J."/>
            <person name="Olsen K.M."/>
            <person name="Qiu Y."/>
        </authorList>
    </citation>
    <scope>NUCLEOTIDE SEQUENCE</scope>
    <source>
        <strain evidence="1">NBL</strain>
    </source>
</reference>
<organism evidence="1 2">
    <name type="scientific">Dipteronia sinensis</name>
    <dbReference type="NCBI Taxonomy" id="43782"/>
    <lineage>
        <taxon>Eukaryota</taxon>
        <taxon>Viridiplantae</taxon>
        <taxon>Streptophyta</taxon>
        <taxon>Embryophyta</taxon>
        <taxon>Tracheophyta</taxon>
        <taxon>Spermatophyta</taxon>
        <taxon>Magnoliopsida</taxon>
        <taxon>eudicotyledons</taxon>
        <taxon>Gunneridae</taxon>
        <taxon>Pentapetalae</taxon>
        <taxon>rosids</taxon>
        <taxon>malvids</taxon>
        <taxon>Sapindales</taxon>
        <taxon>Sapindaceae</taxon>
        <taxon>Hippocastanoideae</taxon>
        <taxon>Acereae</taxon>
        <taxon>Dipteronia</taxon>
    </lineage>
</organism>
<protein>
    <submittedName>
        <fullName evidence="1">Uncharacterized protein</fullName>
    </submittedName>
</protein>
<dbReference type="PANTHER" id="PTHR36617">
    <property type="entry name" value="PROTEIN, PUTATIVE-RELATED"/>
    <property type="match status" value="1"/>
</dbReference>
<keyword evidence="2" id="KW-1185">Reference proteome</keyword>
<dbReference type="AlphaFoldDB" id="A0AAE0AJB3"/>
<evidence type="ECO:0000313" key="2">
    <source>
        <dbReference type="Proteomes" id="UP001281410"/>
    </source>
</evidence>
<evidence type="ECO:0000313" key="1">
    <source>
        <dbReference type="EMBL" id="KAK3219133.1"/>
    </source>
</evidence>
<proteinExistence type="predicted"/>
<sequence length="170" mass="19693">MVASSEAMTSVGGGIVFEIERLRLEKAQLKDEFNRVDRICMLASRFLRFAPESIMRVWGMLPGKLLDNGIKVVVGRGDKAKLWSNVLVGSIPLNNFFPIIFALVCNKNGSVREYGKWENENWKWDVSMRRPLFSWELEQWECFQWYGQYGNQGMVKLSKLRKQALLKRGI</sequence>
<accession>A0AAE0AJB3</accession>
<dbReference type="PANTHER" id="PTHR36617:SF5">
    <property type="entry name" value="OS05G0421675 PROTEIN"/>
    <property type="match status" value="1"/>
</dbReference>
<dbReference type="EMBL" id="JANJYJ010000004">
    <property type="protein sequence ID" value="KAK3219133.1"/>
    <property type="molecule type" value="Genomic_DNA"/>
</dbReference>
<comment type="caution">
    <text evidence="1">The sequence shown here is derived from an EMBL/GenBank/DDBJ whole genome shotgun (WGS) entry which is preliminary data.</text>
</comment>
<name>A0AAE0AJB3_9ROSI</name>
<gene>
    <name evidence="1" type="ORF">Dsin_013103</name>
</gene>
<dbReference type="Proteomes" id="UP001281410">
    <property type="component" value="Unassembled WGS sequence"/>
</dbReference>